<keyword evidence="8 17" id="KW-0812">Transmembrane</keyword>
<gene>
    <name evidence="18" type="primary">pgsA</name>
    <name evidence="18" type="ordered locus">LIC_12542</name>
</gene>
<comment type="subcellular location">
    <subcellularLocation>
        <location evidence="1">Membrane</location>
        <topology evidence="1">Multi-pass membrane protein</topology>
    </subcellularLocation>
</comment>
<dbReference type="PANTHER" id="PTHR14269">
    <property type="entry name" value="CDP-DIACYLGLYCEROL--GLYCEROL-3-PHOSPHATE 3-PHOSPHATIDYLTRANSFERASE-RELATED"/>
    <property type="match status" value="1"/>
</dbReference>
<evidence type="ECO:0000256" key="2">
    <source>
        <dbReference type="ARBA" id="ARBA00005042"/>
    </source>
</evidence>
<comment type="similarity">
    <text evidence="3 16">Belongs to the CDP-alcohol phosphatidyltransferase class-I family.</text>
</comment>
<evidence type="ECO:0000256" key="13">
    <source>
        <dbReference type="ARBA" id="ARBA00023264"/>
    </source>
</evidence>
<dbReference type="NCBIfam" id="TIGR00560">
    <property type="entry name" value="pgsA"/>
    <property type="match status" value="1"/>
</dbReference>
<dbReference type="Pfam" id="PF01066">
    <property type="entry name" value="CDP-OH_P_transf"/>
    <property type="match status" value="1"/>
</dbReference>
<evidence type="ECO:0000256" key="10">
    <source>
        <dbReference type="ARBA" id="ARBA00023098"/>
    </source>
</evidence>
<dbReference type="InterPro" id="IPR004570">
    <property type="entry name" value="Phosphatidylglycerol_P_synth"/>
</dbReference>
<dbReference type="InterPro" id="IPR000462">
    <property type="entry name" value="CDP-OH_P_trans"/>
</dbReference>
<keyword evidence="11 17" id="KW-0472">Membrane</keyword>
<comment type="pathway">
    <text evidence="2">Phospholipid metabolism; phosphatidylglycerol biosynthesis; phosphatidylglycerol from CDP-diacylglycerol: step 1/2.</text>
</comment>
<dbReference type="KEGG" id="lic:LIC_12542"/>
<reference evidence="18 19" key="1">
    <citation type="journal article" date="2004" name="J. Bacteriol.">
        <title>Comparative genomics of two Leptospira interrogans serovars reveals novel insights into physiology and pathogenesis.</title>
        <authorList>
            <person name="Nascimento A.L."/>
            <person name="Ko A.I."/>
            <person name="Martins E.A."/>
            <person name="Monteiro-Vitorello C.B."/>
            <person name="Ho P.L."/>
            <person name="Haake D.A."/>
            <person name="Verjovski-Almeida S."/>
            <person name="Hartskeerl R.A."/>
            <person name="Marques M.V."/>
            <person name="Oliveira M.C."/>
            <person name="Menck C.F."/>
            <person name="Leite L.C."/>
            <person name="Carrer H."/>
            <person name="Coutinho L.L."/>
            <person name="Degrave W.M."/>
            <person name="Dellagostin O.A."/>
            <person name="El-Dorry H."/>
            <person name="Ferro E.S."/>
            <person name="Ferro M.I."/>
            <person name="Furlan L.R."/>
            <person name="Gamberini M."/>
            <person name="Giglioti E.A."/>
            <person name="Goes-Neto A."/>
            <person name="Goldman G.H."/>
            <person name="Goldman M.H."/>
            <person name="Harakava R."/>
            <person name="Jeronimo S.M."/>
            <person name="Junqueira-De-Azevedo I.L."/>
            <person name="Kimura E.T."/>
            <person name="Kuramae E.E."/>
            <person name="Lemos E.G."/>
            <person name="Lemos M.V."/>
            <person name="Marino C.L."/>
            <person name="Nunes L.R."/>
            <person name="De Oliveira R.C."/>
            <person name="Pereira G.G."/>
            <person name="Reis M.S."/>
            <person name="Schriefer A."/>
            <person name="Siqueira W.J."/>
            <person name="Sommer P."/>
            <person name="Tsai S.M."/>
            <person name="Simpson A.J."/>
            <person name="Ferro J.A."/>
            <person name="Camargo L.E."/>
            <person name="Kitajima J.P."/>
            <person name="Setubal J.C."/>
            <person name="Van Sluys M.A."/>
        </authorList>
    </citation>
    <scope>NUCLEOTIDE SEQUENCE [LARGE SCALE GENOMIC DNA]</scope>
    <source>
        <strain evidence="18 19">Fiocruz L1-130</strain>
    </source>
</reference>
<keyword evidence="6" id="KW-0444">Lipid biosynthesis</keyword>
<dbReference type="InterPro" id="IPR048254">
    <property type="entry name" value="CDP_ALCOHOL_P_TRANSF_CS"/>
</dbReference>
<dbReference type="PROSITE" id="PS00379">
    <property type="entry name" value="CDP_ALCOHOL_P_TRANSF"/>
    <property type="match status" value="1"/>
</dbReference>
<dbReference type="EMBL" id="AE016823">
    <property type="protein sequence ID" value="AAS71107.1"/>
    <property type="molecule type" value="Genomic_DNA"/>
</dbReference>
<evidence type="ECO:0000256" key="6">
    <source>
        <dbReference type="ARBA" id="ARBA00022516"/>
    </source>
</evidence>
<dbReference type="Gene3D" id="1.20.120.1760">
    <property type="match status" value="1"/>
</dbReference>
<proteinExistence type="inferred from homology"/>
<keyword evidence="10" id="KW-0443">Lipid metabolism</keyword>
<dbReference type="GO" id="GO:0046474">
    <property type="term" value="P:glycerophospholipid biosynthetic process"/>
    <property type="evidence" value="ECO:0007669"/>
    <property type="project" value="TreeGrafter"/>
</dbReference>
<keyword evidence="9 17" id="KW-1133">Transmembrane helix</keyword>
<keyword evidence="12" id="KW-0594">Phospholipid biosynthesis</keyword>
<protein>
    <recommendedName>
        <fullName evidence="5 15">CDP-diacylglycerol--glycerol-3-phosphate 3-phosphatidyltransferase</fullName>
        <ecNumber evidence="4 15">2.7.8.5</ecNumber>
    </recommendedName>
</protein>
<sequence length="250" mass="28307">MGMNKVIFNIPNILTMLRVAAVPFFVWFLFQKELEYHIAALILFSVASLTDLIDGYLARKWNQETEFGKFLDPLADKIIVTGCFITFIFLQEQIEFWMVCLIIGRDMLITSLRYLAIRQGQSIRTTMLGKVKTVFQMGAIVLILVFFILISSKKRILINQAYATGKANGLTVFEFATNNAIQFFRNLDQNNGLGDVVFGLGTFVPYWGMLVTTTITVISGIRYLVSNSKVLYPSNLKGMFQKNGTKSSRS</sequence>
<dbReference type="GO" id="GO:0016020">
    <property type="term" value="C:membrane"/>
    <property type="evidence" value="ECO:0007669"/>
    <property type="project" value="UniProtKB-SubCell"/>
</dbReference>
<evidence type="ECO:0000256" key="12">
    <source>
        <dbReference type="ARBA" id="ARBA00023209"/>
    </source>
</evidence>
<evidence type="ECO:0000313" key="18">
    <source>
        <dbReference type="EMBL" id="AAS71107.1"/>
    </source>
</evidence>
<dbReference type="HOGENOM" id="CLU_051314_2_3_12"/>
<evidence type="ECO:0000256" key="7">
    <source>
        <dbReference type="ARBA" id="ARBA00022679"/>
    </source>
</evidence>
<dbReference type="AlphaFoldDB" id="Q72PC9"/>
<dbReference type="InterPro" id="IPR043130">
    <property type="entry name" value="CDP-OH_PTrfase_TM_dom"/>
</dbReference>
<evidence type="ECO:0000256" key="9">
    <source>
        <dbReference type="ARBA" id="ARBA00022989"/>
    </source>
</evidence>
<dbReference type="GO" id="GO:0008444">
    <property type="term" value="F:CDP-diacylglycerol-glycerol-3-phosphate 3-phosphatidyltransferase activity"/>
    <property type="evidence" value="ECO:0007669"/>
    <property type="project" value="UniProtKB-UniRule"/>
</dbReference>
<feature type="transmembrane region" description="Helical" evidence="17">
    <location>
        <begin position="70"/>
        <end position="90"/>
    </location>
</feature>
<feature type="transmembrane region" description="Helical" evidence="17">
    <location>
        <begin position="12"/>
        <end position="30"/>
    </location>
</feature>
<feature type="transmembrane region" description="Helical" evidence="17">
    <location>
        <begin position="128"/>
        <end position="150"/>
    </location>
</feature>
<keyword evidence="7 16" id="KW-0808">Transferase</keyword>
<dbReference type="InterPro" id="IPR050324">
    <property type="entry name" value="CDP-alcohol_PTase-I"/>
</dbReference>
<evidence type="ECO:0000256" key="11">
    <source>
        <dbReference type="ARBA" id="ARBA00023136"/>
    </source>
</evidence>
<evidence type="ECO:0000256" key="14">
    <source>
        <dbReference type="ARBA" id="ARBA00048586"/>
    </source>
</evidence>
<evidence type="ECO:0000256" key="5">
    <source>
        <dbReference type="ARBA" id="ARBA00014944"/>
    </source>
</evidence>
<evidence type="ECO:0000256" key="15">
    <source>
        <dbReference type="NCBIfam" id="TIGR00560"/>
    </source>
</evidence>
<evidence type="ECO:0000256" key="3">
    <source>
        <dbReference type="ARBA" id="ARBA00010441"/>
    </source>
</evidence>
<evidence type="ECO:0000256" key="8">
    <source>
        <dbReference type="ARBA" id="ARBA00022692"/>
    </source>
</evidence>
<keyword evidence="13" id="KW-1208">Phospholipid metabolism</keyword>
<evidence type="ECO:0000256" key="16">
    <source>
        <dbReference type="RuleBase" id="RU003750"/>
    </source>
</evidence>
<evidence type="ECO:0000313" key="19">
    <source>
        <dbReference type="Proteomes" id="UP000007037"/>
    </source>
</evidence>
<organism evidence="18 19">
    <name type="scientific">Leptospira interrogans serogroup Icterohaemorrhagiae serovar copenhageni (strain Fiocruz L1-130)</name>
    <dbReference type="NCBI Taxonomy" id="267671"/>
    <lineage>
        <taxon>Bacteria</taxon>
        <taxon>Pseudomonadati</taxon>
        <taxon>Spirochaetota</taxon>
        <taxon>Spirochaetia</taxon>
        <taxon>Leptospirales</taxon>
        <taxon>Leptospiraceae</taxon>
        <taxon>Leptospira</taxon>
    </lineage>
</organism>
<dbReference type="PANTHER" id="PTHR14269:SF62">
    <property type="entry name" value="CDP-DIACYLGLYCEROL--GLYCEROL-3-PHOSPHATE 3-PHOSPHATIDYLTRANSFERASE 1, CHLOROPLASTIC"/>
    <property type="match status" value="1"/>
</dbReference>
<evidence type="ECO:0000256" key="1">
    <source>
        <dbReference type="ARBA" id="ARBA00004141"/>
    </source>
</evidence>
<accession>Q72PC9</accession>
<evidence type="ECO:0000256" key="17">
    <source>
        <dbReference type="SAM" id="Phobius"/>
    </source>
</evidence>
<evidence type="ECO:0000256" key="4">
    <source>
        <dbReference type="ARBA" id="ARBA00013170"/>
    </source>
</evidence>
<comment type="catalytic activity">
    <reaction evidence="14">
        <text>a CDP-1,2-diacyl-sn-glycerol + sn-glycerol 3-phosphate = a 1,2-diacyl-sn-glycero-3-phospho-(1'-sn-glycero-3'-phosphate) + CMP + H(+)</text>
        <dbReference type="Rhea" id="RHEA:12593"/>
        <dbReference type="ChEBI" id="CHEBI:15378"/>
        <dbReference type="ChEBI" id="CHEBI:57597"/>
        <dbReference type="ChEBI" id="CHEBI:58332"/>
        <dbReference type="ChEBI" id="CHEBI:60110"/>
        <dbReference type="ChEBI" id="CHEBI:60377"/>
        <dbReference type="EC" id="2.7.8.5"/>
    </reaction>
</comment>
<name>Q72PC9_LEPIC</name>
<feature type="transmembrane region" description="Helical" evidence="17">
    <location>
        <begin position="206"/>
        <end position="225"/>
    </location>
</feature>
<feature type="transmembrane region" description="Helical" evidence="17">
    <location>
        <begin position="36"/>
        <end position="58"/>
    </location>
</feature>
<dbReference type="EC" id="2.7.8.5" evidence="4 15"/>
<dbReference type="Proteomes" id="UP000007037">
    <property type="component" value="Chromosome I"/>
</dbReference>